<keyword evidence="7" id="KW-0472">Membrane</keyword>
<dbReference type="PROSITE" id="PS51257">
    <property type="entry name" value="PROKAR_LIPOPROTEIN"/>
    <property type="match status" value="1"/>
</dbReference>
<keyword evidence="4" id="KW-0067">ATP-binding</keyword>
<dbReference type="GO" id="GO:0005524">
    <property type="term" value="F:ATP binding"/>
    <property type="evidence" value="ECO:0007669"/>
    <property type="project" value="UniProtKB-KW"/>
</dbReference>
<keyword evidence="1" id="KW-0436">Ligase</keyword>
<evidence type="ECO:0000256" key="3">
    <source>
        <dbReference type="ARBA" id="ARBA00022786"/>
    </source>
</evidence>
<keyword evidence="2" id="KW-0547">Nucleotide-binding</keyword>
<keyword evidence="3" id="KW-0833">Ubl conjugation pathway</keyword>
<feature type="transmembrane region" description="Helical" evidence="7">
    <location>
        <begin position="212"/>
        <end position="237"/>
    </location>
</feature>
<dbReference type="InterPro" id="IPR042063">
    <property type="entry name" value="Ubi_acti_E1_SCCH"/>
</dbReference>
<dbReference type="Pfam" id="PF00899">
    <property type="entry name" value="ThiF"/>
    <property type="match status" value="1"/>
</dbReference>
<evidence type="ECO:0000256" key="6">
    <source>
        <dbReference type="PROSITE-ProRule" id="PRU10132"/>
    </source>
</evidence>
<keyword evidence="7" id="KW-1133">Transmembrane helix</keyword>
<feature type="active site" description="Glycyl thioester intermediate" evidence="6">
    <location>
        <position position="170"/>
    </location>
</feature>
<evidence type="ECO:0000256" key="4">
    <source>
        <dbReference type="ARBA" id="ARBA00022840"/>
    </source>
</evidence>
<feature type="transmembrane region" description="Helical" evidence="7">
    <location>
        <begin position="243"/>
        <end position="263"/>
    </location>
</feature>
<dbReference type="WBParaSite" id="Hba_19451">
    <property type="protein sequence ID" value="Hba_19451"/>
    <property type="gene ID" value="Hba_19451"/>
</dbReference>
<dbReference type="FunFam" id="3.40.50.720:FF:000618">
    <property type="entry name" value="SUMO-activating enzyme subunit 2"/>
    <property type="match status" value="1"/>
</dbReference>
<organism evidence="9 10">
    <name type="scientific">Heterorhabditis bacteriophora</name>
    <name type="common">Entomopathogenic nematode worm</name>
    <dbReference type="NCBI Taxonomy" id="37862"/>
    <lineage>
        <taxon>Eukaryota</taxon>
        <taxon>Metazoa</taxon>
        <taxon>Ecdysozoa</taxon>
        <taxon>Nematoda</taxon>
        <taxon>Chromadorea</taxon>
        <taxon>Rhabditida</taxon>
        <taxon>Rhabditina</taxon>
        <taxon>Rhabditomorpha</taxon>
        <taxon>Strongyloidea</taxon>
        <taxon>Heterorhabditidae</taxon>
        <taxon>Heterorhabditis</taxon>
    </lineage>
</organism>
<comment type="pathway">
    <text evidence="5">Protein modification.</text>
</comment>
<dbReference type="AlphaFoldDB" id="A0A1I7XNY6"/>
<dbReference type="PANTHER" id="PTHR10953">
    <property type="entry name" value="UBIQUITIN-ACTIVATING ENZYME E1"/>
    <property type="match status" value="1"/>
</dbReference>
<dbReference type="Proteomes" id="UP000095283">
    <property type="component" value="Unplaced"/>
</dbReference>
<dbReference type="PROSITE" id="PS00865">
    <property type="entry name" value="UBIQUITIN_ACTIVAT_2"/>
    <property type="match status" value="1"/>
</dbReference>
<evidence type="ECO:0000256" key="5">
    <source>
        <dbReference type="ARBA" id="ARBA00043952"/>
    </source>
</evidence>
<dbReference type="GO" id="GO:0031510">
    <property type="term" value="C:SUMO activating enzyme complex"/>
    <property type="evidence" value="ECO:0007669"/>
    <property type="project" value="TreeGrafter"/>
</dbReference>
<dbReference type="InterPro" id="IPR045886">
    <property type="entry name" value="ThiF/MoeB/HesA"/>
</dbReference>
<name>A0A1I7XNY6_HETBA</name>
<dbReference type="PANTHER" id="PTHR10953:SF5">
    <property type="entry name" value="SUMO-ACTIVATING ENZYME SUBUNIT 2"/>
    <property type="match status" value="1"/>
</dbReference>
<dbReference type="Gene3D" id="3.40.50.720">
    <property type="entry name" value="NAD(P)-binding Rossmann-like Domain"/>
    <property type="match status" value="1"/>
</dbReference>
<feature type="domain" description="THIF-type NAD/FAD binding fold" evidence="8">
    <location>
        <begin position="3"/>
        <end position="283"/>
    </location>
</feature>
<proteinExistence type="predicted"/>
<dbReference type="GO" id="GO:0019948">
    <property type="term" value="F:SUMO activating enzyme activity"/>
    <property type="evidence" value="ECO:0007669"/>
    <property type="project" value="TreeGrafter"/>
</dbReference>
<dbReference type="InterPro" id="IPR000594">
    <property type="entry name" value="ThiF_NAD_FAD-bd"/>
</dbReference>
<evidence type="ECO:0000256" key="2">
    <source>
        <dbReference type="ARBA" id="ARBA00022741"/>
    </source>
</evidence>
<dbReference type="InterPro" id="IPR035985">
    <property type="entry name" value="Ubiquitin-activating_enz"/>
</dbReference>
<evidence type="ECO:0000256" key="7">
    <source>
        <dbReference type="SAM" id="Phobius"/>
    </source>
</evidence>
<evidence type="ECO:0000313" key="9">
    <source>
        <dbReference type="Proteomes" id="UP000095283"/>
    </source>
</evidence>
<evidence type="ECO:0000256" key="1">
    <source>
        <dbReference type="ARBA" id="ARBA00022598"/>
    </source>
</evidence>
<protein>
    <submittedName>
        <fullName evidence="10">ThiF domain-containing protein</fullName>
    </submittedName>
</protein>
<dbReference type="Pfam" id="PF23579">
    <property type="entry name" value="ARM_TBCD"/>
    <property type="match status" value="1"/>
</dbReference>
<dbReference type="SUPFAM" id="SSF69572">
    <property type="entry name" value="Activating enzymes of the ubiquitin-like proteins"/>
    <property type="match status" value="1"/>
</dbReference>
<dbReference type="GO" id="GO:0016925">
    <property type="term" value="P:protein sumoylation"/>
    <property type="evidence" value="ECO:0007669"/>
    <property type="project" value="TreeGrafter"/>
</dbReference>
<evidence type="ECO:0000259" key="8">
    <source>
        <dbReference type="Pfam" id="PF00899"/>
    </source>
</evidence>
<dbReference type="GO" id="GO:0005737">
    <property type="term" value="C:cytoplasm"/>
    <property type="evidence" value="ECO:0007669"/>
    <property type="project" value="TreeGrafter"/>
</dbReference>
<keyword evidence="9" id="KW-1185">Reference proteome</keyword>
<sequence length="584" mass="65667">MGWREKEIAKLSNKRVLVVGAGGIGCELLKNIVLTGFQRIHVIDLDTIDVSNLNRQFLFRREHVGKSKAEVATEAVKNLLPNVDITFDHASIFSEKFNLPFFEQFTLVMNALDNRAARNHVNRMCLAGRIPLIESGSSGYLGQVSVILRDRTECYECVAKPVQQKTFPGCTIRNTPSEHIHCTVWAKHLFKKKIWKNRVQVPMRHFPISMMLIRWLFLLFSRVVLILYVCFFIDYIVAMAGNIIPAIATTNAMVAGMMVIEALKVISGDMSKLRTVFITRNPNPRGKILVEQIPDKPHPKCFVCSEKRECCVRINPEEMTVKGFQDKVVTIIIIVIYEVLRDTDEQHTDVDEEVAESRKRKSVAAAEVLDTEKWLQEIIIRAMQESMQAKEQYSGSNVTEDNDDVVGCLPGLLLAAHRQEVESIVDDIPGAVVDGNLRKLENNLDRYSRLLNIYQEQPSLLDSIVPSLLNKLLTYITLPGSGSAEIHLNELSIVSMSYLSHLTKVRGYKIVVRLLPHHVGLVSRRNAPMWHSIFFKYAAALVISQCLARSDGIPLLADVLMNCAKNIALDSRSTASALSCTVSS</sequence>
<reference evidence="10" key="1">
    <citation type="submission" date="2016-11" db="UniProtKB">
        <authorList>
            <consortium name="WormBaseParasite"/>
        </authorList>
    </citation>
    <scope>IDENTIFICATION</scope>
</reference>
<accession>A0A1I7XNY6</accession>
<dbReference type="InterPro" id="IPR033127">
    <property type="entry name" value="UBQ-activ_enz_E1_Cys_AS"/>
</dbReference>
<keyword evidence="7" id="KW-0812">Transmembrane</keyword>
<evidence type="ECO:0000313" key="10">
    <source>
        <dbReference type="WBParaSite" id="Hba_19451"/>
    </source>
</evidence>
<dbReference type="Gene3D" id="1.10.10.2660">
    <property type="entry name" value="Ubiquitin-activating enzyme E1, SCCH domain"/>
    <property type="match status" value="1"/>
</dbReference>